<keyword evidence="3" id="KW-1185">Reference proteome</keyword>
<dbReference type="RefSeq" id="WP_100711119.1">
    <property type="nucleotide sequence ID" value="NZ_NPDR01000006.1"/>
</dbReference>
<dbReference type="GO" id="GO:0005886">
    <property type="term" value="C:plasma membrane"/>
    <property type="evidence" value="ECO:0007669"/>
    <property type="project" value="TreeGrafter"/>
</dbReference>
<dbReference type="SUPFAM" id="SSF82866">
    <property type="entry name" value="Multidrug efflux transporter AcrB transmembrane domain"/>
    <property type="match status" value="2"/>
</dbReference>
<feature type="transmembrane region" description="Helical" evidence="1">
    <location>
        <begin position="362"/>
        <end position="382"/>
    </location>
</feature>
<feature type="transmembrane region" description="Helical" evidence="1">
    <location>
        <begin position="333"/>
        <end position="355"/>
    </location>
</feature>
<accession>A0A2M9YAM0</accession>
<dbReference type="PANTHER" id="PTHR32063">
    <property type="match status" value="1"/>
</dbReference>
<dbReference type="Gene3D" id="3.30.70.1440">
    <property type="entry name" value="Multidrug efflux transporter AcrB pore domain"/>
    <property type="match status" value="1"/>
</dbReference>
<evidence type="ECO:0000313" key="3">
    <source>
        <dbReference type="Proteomes" id="UP000231926"/>
    </source>
</evidence>
<reference evidence="2 3" key="1">
    <citation type="submission" date="2017-07" db="EMBL/GenBank/DDBJ databases">
        <title>Leptospira spp. isolated from tropical soils.</title>
        <authorList>
            <person name="Thibeaux R."/>
            <person name="Iraola G."/>
            <person name="Ferres I."/>
            <person name="Bierque E."/>
            <person name="Girault D."/>
            <person name="Soupe-Gilbert M.-E."/>
            <person name="Picardeau M."/>
            <person name="Goarant C."/>
        </authorList>
    </citation>
    <scope>NUCLEOTIDE SEQUENCE [LARGE SCALE GENOMIC DNA]</scope>
    <source>
        <strain evidence="2 3">FH4-C-A2</strain>
    </source>
</reference>
<dbReference type="OrthoDB" id="366306at2"/>
<dbReference type="InterPro" id="IPR027463">
    <property type="entry name" value="AcrB_DN_DC_subdom"/>
</dbReference>
<feature type="transmembrane region" description="Helical" evidence="1">
    <location>
        <begin position="12"/>
        <end position="33"/>
    </location>
</feature>
<evidence type="ECO:0000313" key="2">
    <source>
        <dbReference type="EMBL" id="PJZ48496.1"/>
    </source>
</evidence>
<dbReference type="PRINTS" id="PR00702">
    <property type="entry name" value="ACRIFLAVINRP"/>
</dbReference>
<keyword evidence="1" id="KW-1133">Transmembrane helix</keyword>
<keyword evidence="1" id="KW-0472">Membrane</keyword>
<dbReference type="SUPFAM" id="SSF82714">
    <property type="entry name" value="Multidrug efflux transporter AcrB TolC docking domain, DN and DC subdomains"/>
    <property type="match status" value="2"/>
</dbReference>
<feature type="transmembrane region" description="Helical" evidence="1">
    <location>
        <begin position="919"/>
        <end position="942"/>
    </location>
</feature>
<sequence length="1029" mass="114033">MKAILRFCVDRPVTVTMIWSALVIFGLIALGNLKINLMPDLEFPKVTIVTGYPNSSSDEVENLITKPISDAVSTIGGVESVRSESMEGLSTVTVQFSNHTSVDFAIIEIRERIDLVRDSLPQDANRPVVIRFDPSQSAFQEIAIFPKAGMKDKELRSFLADSVKVYFERVEGLAAVQFSGGFKKEVSIEIDSEKMNSYSISLFDIKKAISLSNVSYPAGTLPVGDKDYLIRAVGEFKSVANISETVVGNNSQGVPIRLGSFADVHVGFREQTGIARYNGKDCVIAYLYKESGRNSVEISDRIKLELNNINQKFGKELSAEIVYDESKFIRESISGVTGSLITGMILAFLVLVFLLRNLKSPIILLTVIPASLFSTLLLFYIFGISLNMMSLGGMALGIGMLFDTSNVVFSSIERNLSRGVPIKEASLKGTSEVTGSVVSATLTTVIVFLPIIFFKSMIGIVFGEMALAITISLLMSLLASLTLIPMMTSVLYSVSMEPKFLKEVIFKRSEEFHRNLLSKYEAKLNSYIEQPKPLVRLISILFLFSIAFLFILPKEFVPRVDTGEFSIFIKTKNGSGLTHTGDIVSSLESTLLKDSDVKSVIARIGFEEDQLGSKKRGNWGSNRAVLRVILKEGSWSSSAEFISKFRKSLRLSEDTEIHFENSGDVLASVVSAEGNGLSLEILGENLQTLNEIGRELKSKLSKLSGIKDTRVSMEDTSVEYDLSFDSIKASFFNLNNDYLSNYLRMANFGSVVTKIKMESRNRDVRLFFKKGDVDSLDKVLGMRIQSPNGNLVQLSQIGSIKETQAPVSIIRSGNSRVNLVTAEVDFSESNNPYDDVKDVISKMNLPEGYRIRFAGEQENIDKSFSDLIFAFVLAIVLIYMLLASQFESLLYSLIMICTIPLMFIGVFPALYIFGKSLNVSSFMGLVLLLGVVVDNAALYYEYVHLLSKENIPLRKVIVDSGKIVLRPILMNNATTILGLLPIMLELQKGTEFQSPMAIVSIVGLLTSFFFSLYLIPVLFFYLLKNKERA</sequence>
<feature type="transmembrane region" description="Helical" evidence="1">
    <location>
        <begin position="534"/>
        <end position="552"/>
    </location>
</feature>
<feature type="transmembrane region" description="Helical" evidence="1">
    <location>
        <begin position="864"/>
        <end position="882"/>
    </location>
</feature>
<dbReference type="Gene3D" id="3.30.70.1430">
    <property type="entry name" value="Multidrug efflux transporter AcrB pore domain"/>
    <property type="match status" value="2"/>
</dbReference>
<dbReference type="Gene3D" id="1.20.1640.10">
    <property type="entry name" value="Multidrug efflux transporter AcrB transmembrane domain"/>
    <property type="match status" value="2"/>
</dbReference>
<keyword evidence="1" id="KW-0812">Transmembrane</keyword>
<feature type="transmembrane region" description="Helical" evidence="1">
    <location>
        <begin position="963"/>
        <end position="984"/>
    </location>
</feature>
<protein>
    <submittedName>
        <fullName evidence="2">Acriflavin resistance protein</fullName>
    </submittedName>
</protein>
<feature type="transmembrane region" description="Helical" evidence="1">
    <location>
        <begin position="996"/>
        <end position="1023"/>
    </location>
</feature>
<dbReference type="EMBL" id="NPDR01000006">
    <property type="protein sequence ID" value="PJZ48496.1"/>
    <property type="molecule type" value="Genomic_DNA"/>
</dbReference>
<dbReference type="InterPro" id="IPR001036">
    <property type="entry name" value="Acrflvin-R"/>
</dbReference>
<proteinExistence type="predicted"/>
<feature type="transmembrane region" description="Helical" evidence="1">
    <location>
        <begin position="466"/>
        <end position="492"/>
    </location>
</feature>
<dbReference type="Gene3D" id="3.30.2090.10">
    <property type="entry name" value="Multidrug efflux transporter AcrB TolC docking domain, DN and DC subdomains"/>
    <property type="match status" value="2"/>
</dbReference>
<dbReference type="GO" id="GO:0042910">
    <property type="term" value="F:xenobiotic transmembrane transporter activity"/>
    <property type="evidence" value="ECO:0007669"/>
    <property type="project" value="TreeGrafter"/>
</dbReference>
<dbReference type="Pfam" id="PF00873">
    <property type="entry name" value="ACR_tran"/>
    <property type="match status" value="1"/>
</dbReference>
<feature type="transmembrane region" description="Helical" evidence="1">
    <location>
        <begin position="388"/>
        <end position="412"/>
    </location>
</feature>
<dbReference type="PANTHER" id="PTHR32063:SF0">
    <property type="entry name" value="SWARMING MOTILITY PROTEIN SWRC"/>
    <property type="match status" value="1"/>
</dbReference>
<dbReference type="AlphaFoldDB" id="A0A2M9YAM0"/>
<feature type="transmembrane region" description="Helical" evidence="1">
    <location>
        <begin position="889"/>
        <end position="913"/>
    </location>
</feature>
<feature type="transmembrane region" description="Helical" evidence="1">
    <location>
        <begin position="433"/>
        <end position="454"/>
    </location>
</feature>
<comment type="caution">
    <text evidence="2">The sequence shown here is derived from an EMBL/GenBank/DDBJ whole genome shotgun (WGS) entry which is preliminary data.</text>
</comment>
<evidence type="ECO:0000256" key="1">
    <source>
        <dbReference type="SAM" id="Phobius"/>
    </source>
</evidence>
<dbReference type="Gene3D" id="3.30.70.1320">
    <property type="entry name" value="Multidrug efflux transporter AcrB pore domain like"/>
    <property type="match status" value="1"/>
</dbReference>
<dbReference type="Proteomes" id="UP000231926">
    <property type="component" value="Unassembled WGS sequence"/>
</dbReference>
<name>A0A2M9YAM0_9LEPT</name>
<gene>
    <name evidence="2" type="ORF">CH362_14945</name>
</gene>
<organism evidence="2 3">
    <name type="scientific">Leptospira saintgironsiae</name>
    <dbReference type="NCBI Taxonomy" id="2023183"/>
    <lineage>
        <taxon>Bacteria</taxon>
        <taxon>Pseudomonadati</taxon>
        <taxon>Spirochaetota</taxon>
        <taxon>Spirochaetia</taxon>
        <taxon>Leptospirales</taxon>
        <taxon>Leptospiraceae</taxon>
        <taxon>Leptospira</taxon>
    </lineage>
</organism>
<dbReference type="SUPFAM" id="SSF82693">
    <property type="entry name" value="Multidrug efflux transporter AcrB pore domain, PN1, PN2, PC1 and PC2 subdomains"/>
    <property type="match status" value="2"/>
</dbReference>